<dbReference type="GO" id="GO:0016567">
    <property type="term" value="P:protein ubiquitination"/>
    <property type="evidence" value="ECO:0007669"/>
    <property type="project" value="TreeGrafter"/>
</dbReference>
<dbReference type="AlphaFoldDB" id="B3LZR3"/>
<dbReference type="InParanoid" id="B3LZR3"/>
<reference evidence="6 7" key="1">
    <citation type="journal article" date="2007" name="Nature">
        <title>Evolution of genes and genomes on the Drosophila phylogeny.</title>
        <authorList>
            <consortium name="Drosophila 12 Genomes Consortium"/>
            <person name="Clark A.G."/>
            <person name="Eisen M.B."/>
            <person name="Smith D.R."/>
            <person name="Bergman C.M."/>
            <person name="Oliver B."/>
            <person name="Markow T.A."/>
            <person name="Kaufman T.C."/>
            <person name="Kellis M."/>
            <person name="Gelbart W."/>
            <person name="Iyer V.N."/>
            <person name="Pollard D.A."/>
            <person name="Sackton T.B."/>
            <person name="Larracuente A.M."/>
            <person name="Singh N.D."/>
            <person name="Abad J.P."/>
            <person name="Abt D.N."/>
            <person name="Adryan B."/>
            <person name="Aguade M."/>
            <person name="Akashi H."/>
            <person name="Anderson W.W."/>
            <person name="Aquadro C.F."/>
            <person name="Ardell D.H."/>
            <person name="Arguello R."/>
            <person name="Artieri C.G."/>
            <person name="Barbash D.A."/>
            <person name="Barker D."/>
            <person name="Barsanti P."/>
            <person name="Batterham P."/>
            <person name="Batzoglou S."/>
            <person name="Begun D."/>
            <person name="Bhutkar A."/>
            <person name="Blanco E."/>
            <person name="Bosak S.A."/>
            <person name="Bradley R.K."/>
            <person name="Brand A.D."/>
            <person name="Brent M.R."/>
            <person name="Brooks A.N."/>
            <person name="Brown R.H."/>
            <person name="Butlin R.K."/>
            <person name="Caggese C."/>
            <person name="Calvi B.R."/>
            <person name="Bernardo de Carvalho A."/>
            <person name="Caspi A."/>
            <person name="Castrezana S."/>
            <person name="Celniker S.E."/>
            <person name="Chang J.L."/>
            <person name="Chapple C."/>
            <person name="Chatterji S."/>
            <person name="Chinwalla A."/>
            <person name="Civetta A."/>
            <person name="Clifton S.W."/>
            <person name="Comeron J.M."/>
            <person name="Costello J.C."/>
            <person name="Coyne J.A."/>
            <person name="Daub J."/>
            <person name="David R.G."/>
            <person name="Delcher A.L."/>
            <person name="Delehaunty K."/>
            <person name="Do C.B."/>
            <person name="Ebling H."/>
            <person name="Edwards K."/>
            <person name="Eickbush T."/>
            <person name="Evans J.D."/>
            <person name="Filipski A."/>
            <person name="Findeiss S."/>
            <person name="Freyhult E."/>
            <person name="Fulton L."/>
            <person name="Fulton R."/>
            <person name="Garcia A.C."/>
            <person name="Gardiner A."/>
            <person name="Garfield D.A."/>
            <person name="Garvin B.E."/>
            <person name="Gibson G."/>
            <person name="Gilbert D."/>
            <person name="Gnerre S."/>
            <person name="Godfrey J."/>
            <person name="Good R."/>
            <person name="Gotea V."/>
            <person name="Gravely B."/>
            <person name="Greenberg A.J."/>
            <person name="Griffiths-Jones S."/>
            <person name="Gross S."/>
            <person name="Guigo R."/>
            <person name="Gustafson E.A."/>
            <person name="Haerty W."/>
            <person name="Hahn M.W."/>
            <person name="Halligan D.L."/>
            <person name="Halpern A.L."/>
            <person name="Halter G.M."/>
            <person name="Han M.V."/>
            <person name="Heger A."/>
            <person name="Hillier L."/>
            <person name="Hinrichs A.S."/>
            <person name="Holmes I."/>
            <person name="Hoskins R.A."/>
            <person name="Hubisz M.J."/>
            <person name="Hultmark D."/>
            <person name="Huntley M.A."/>
            <person name="Jaffe D.B."/>
            <person name="Jagadeeshan S."/>
            <person name="Jeck W.R."/>
            <person name="Johnson J."/>
            <person name="Jones C.D."/>
            <person name="Jordan W.C."/>
            <person name="Karpen G.H."/>
            <person name="Kataoka E."/>
            <person name="Keightley P.D."/>
            <person name="Kheradpour P."/>
            <person name="Kirkness E.F."/>
            <person name="Koerich L.B."/>
            <person name="Kristiansen K."/>
            <person name="Kudrna D."/>
            <person name="Kulathinal R.J."/>
            <person name="Kumar S."/>
            <person name="Kwok R."/>
            <person name="Lander E."/>
            <person name="Langley C.H."/>
            <person name="Lapoint R."/>
            <person name="Lazzaro B.P."/>
            <person name="Lee S.J."/>
            <person name="Levesque L."/>
            <person name="Li R."/>
            <person name="Lin C.F."/>
            <person name="Lin M.F."/>
            <person name="Lindblad-Toh K."/>
            <person name="Llopart A."/>
            <person name="Long M."/>
            <person name="Low L."/>
            <person name="Lozovsky E."/>
            <person name="Lu J."/>
            <person name="Luo M."/>
            <person name="Machado C.A."/>
            <person name="Makalowski W."/>
            <person name="Marzo M."/>
            <person name="Matsuda M."/>
            <person name="Matzkin L."/>
            <person name="McAllister B."/>
            <person name="McBride C.S."/>
            <person name="McKernan B."/>
            <person name="McKernan K."/>
            <person name="Mendez-Lago M."/>
            <person name="Minx P."/>
            <person name="Mollenhauer M.U."/>
            <person name="Montooth K."/>
            <person name="Mount S.M."/>
            <person name="Mu X."/>
            <person name="Myers E."/>
            <person name="Negre B."/>
            <person name="Newfeld S."/>
            <person name="Nielsen R."/>
            <person name="Noor M.A."/>
            <person name="O'Grady P."/>
            <person name="Pachter L."/>
            <person name="Papaceit M."/>
            <person name="Parisi M.J."/>
            <person name="Parisi M."/>
            <person name="Parts L."/>
            <person name="Pedersen J.S."/>
            <person name="Pesole G."/>
            <person name="Phillippy A.M."/>
            <person name="Ponting C.P."/>
            <person name="Pop M."/>
            <person name="Porcelli D."/>
            <person name="Powell J.R."/>
            <person name="Prohaska S."/>
            <person name="Pruitt K."/>
            <person name="Puig M."/>
            <person name="Quesneville H."/>
            <person name="Ram K.R."/>
            <person name="Rand D."/>
            <person name="Rasmussen M.D."/>
            <person name="Reed L.K."/>
            <person name="Reenan R."/>
            <person name="Reily A."/>
            <person name="Remington K.A."/>
            <person name="Rieger T.T."/>
            <person name="Ritchie M.G."/>
            <person name="Robin C."/>
            <person name="Rogers Y.H."/>
            <person name="Rohde C."/>
            <person name="Rozas J."/>
            <person name="Rubenfield M.J."/>
            <person name="Ruiz A."/>
            <person name="Russo S."/>
            <person name="Salzberg S.L."/>
            <person name="Sanchez-Gracia A."/>
            <person name="Saranga D.J."/>
            <person name="Sato H."/>
            <person name="Schaeffer S.W."/>
            <person name="Schatz M.C."/>
            <person name="Schlenke T."/>
            <person name="Schwartz R."/>
            <person name="Segarra C."/>
            <person name="Singh R.S."/>
            <person name="Sirot L."/>
            <person name="Sirota M."/>
            <person name="Sisneros N.B."/>
            <person name="Smith C.D."/>
            <person name="Smith T.F."/>
            <person name="Spieth J."/>
            <person name="Stage D.E."/>
            <person name="Stark A."/>
            <person name="Stephan W."/>
            <person name="Strausberg R.L."/>
            <person name="Strempel S."/>
            <person name="Sturgill D."/>
            <person name="Sutton G."/>
            <person name="Sutton G.G."/>
            <person name="Tao W."/>
            <person name="Teichmann S."/>
            <person name="Tobari Y.N."/>
            <person name="Tomimura Y."/>
            <person name="Tsolas J.M."/>
            <person name="Valente V.L."/>
            <person name="Venter E."/>
            <person name="Venter J.C."/>
            <person name="Vicario S."/>
            <person name="Vieira F.G."/>
            <person name="Vilella A.J."/>
            <person name="Villasante A."/>
            <person name="Walenz B."/>
            <person name="Wang J."/>
            <person name="Wasserman M."/>
            <person name="Watts T."/>
            <person name="Wilson D."/>
            <person name="Wilson R.K."/>
            <person name="Wing R.A."/>
            <person name="Wolfner M.F."/>
            <person name="Wong A."/>
            <person name="Wong G.K."/>
            <person name="Wu C.I."/>
            <person name="Wu G."/>
            <person name="Yamamoto D."/>
            <person name="Yang H.P."/>
            <person name="Yang S.P."/>
            <person name="Yorke J.A."/>
            <person name="Yoshida K."/>
            <person name="Zdobnov E."/>
            <person name="Zhang P."/>
            <person name="Zhang Y."/>
            <person name="Zimin A.V."/>
            <person name="Baldwin J."/>
            <person name="Abdouelleil A."/>
            <person name="Abdulkadir J."/>
            <person name="Abebe A."/>
            <person name="Abera B."/>
            <person name="Abreu J."/>
            <person name="Acer S.C."/>
            <person name="Aftuck L."/>
            <person name="Alexander A."/>
            <person name="An P."/>
            <person name="Anderson E."/>
            <person name="Anderson S."/>
            <person name="Arachi H."/>
            <person name="Azer M."/>
            <person name="Bachantsang P."/>
            <person name="Barry A."/>
            <person name="Bayul T."/>
            <person name="Berlin A."/>
            <person name="Bessette D."/>
            <person name="Bloom T."/>
            <person name="Blye J."/>
            <person name="Boguslavskiy L."/>
            <person name="Bonnet C."/>
            <person name="Boukhgalter B."/>
            <person name="Bourzgui I."/>
            <person name="Brown A."/>
            <person name="Cahill P."/>
            <person name="Channer S."/>
            <person name="Cheshatsang Y."/>
            <person name="Chuda L."/>
            <person name="Citroen M."/>
            <person name="Collymore A."/>
            <person name="Cooke P."/>
            <person name="Costello M."/>
            <person name="D'Aco K."/>
            <person name="Daza R."/>
            <person name="De Haan G."/>
            <person name="DeGray S."/>
            <person name="DeMaso C."/>
            <person name="Dhargay N."/>
            <person name="Dooley K."/>
            <person name="Dooley E."/>
            <person name="Doricent M."/>
            <person name="Dorje P."/>
            <person name="Dorjee K."/>
            <person name="Dupes A."/>
            <person name="Elong R."/>
            <person name="Falk J."/>
            <person name="Farina A."/>
            <person name="Faro S."/>
            <person name="Ferguson D."/>
            <person name="Fisher S."/>
            <person name="Foley C.D."/>
            <person name="Franke A."/>
            <person name="Friedrich D."/>
            <person name="Gadbois L."/>
            <person name="Gearin G."/>
            <person name="Gearin C.R."/>
            <person name="Giannoukos G."/>
            <person name="Goode T."/>
            <person name="Graham J."/>
            <person name="Grandbois E."/>
            <person name="Grewal S."/>
            <person name="Gyaltsen K."/>
            <person name="Hafez N."/>
            <person name="Hagos B."/>
            <person name="Hall J."/>
            <person name="Henson C."/>
            <person name="Hollinger A."/>
            <person name="Honan T."/>
            <person name="Huard M.D."/>
            <person name="Hughes L."/>
            <person name="Hurhula B."/>
            <person name="Husby M.E."/>
            <person name="Kamat A."/>
            <person name="Kanga B."/>
            <person name="Kashin S."/>
            <person name="Khazanovich D."/>
            <person name="Kisner P."/>
            <person name="Lance K."/>
            <person name="Lara M."/>
            <person name="Lee W."/>
            <person name="Lennon N."/>
            <person name="Letendre F."/>
            <person name="LeVine R."/>
            <person name="Lipovsky A."/>
            <person name="Liu X."/>
            <person name="Liu J."/>
            <person name="Liu S."/>
            <person name="Lokyitsang T."/>
            <person name="Lokyitsang Y."/>
            <person name="Lubonja R."/>
            <person name="Lui A."/>
            <person name="MacDonald P."/>
            <person name="Magnisalis V."/>
            <person name="Maru K."/>
            <person name="Matthews C."/>
            <person name="McCusker W."/>
            <person name="McDonough S."/>
            <person name="Mehta T."/>
            <person name="Meldrim J."/>
            <person name="Meneus L."/>
            <person name="Mihai O."/>
            <person name="Mihalev A."/>
            <person name="Mihova T."/>
            <person name="Mittelman R."/>
            <person name="Mlenga V."/>
            <person name="Montmayeur A."/>
            <person name="Mulrain L."/>
            <person name="Navidi A."/>
            <person name="Naylor J."/>
            <person name="Negash T."/>
            <person name="Nguyen T."/>
            <person name="Nguyen N."/>
            <person name="Nicol R."/>
            <person name="Norbu C."/>
            <person name="Norbu N."/>
            <person name="Novod N."/>
            <person name="O'Neill B."/>
            <person name="Osman S."/>
            <person name="Markiewicz E."/>
            <person name="Oyono O.L."/>
            <person name="Patti C."/>
            <person name="Phunkhang P."/>
            <person name="Pierre F."/>
            <person name="Priest M."/>
            <person name="Raghuraman S."/>
            <person name="Rege F."/>
            <person name="Reyes R."/>
            <person name="Rise C."/>
            <person name="Rogov P."/>
            <person name="Ross K."/>
            <person name="Ryan E."/>
            <person name="Settipalli S."/>
            <person name="Shea T."/>
            <person name="Sherpa N."/>
            <person name="Shi L."/>
            <person name="Shih D."/>
            <person name="Sparrow T."/>
            <person name="Spaulding J."/>
            <person name="Stalker J."/>
            <person name="Stange-Thomann N."/>
            <person name="Stavropoulos S."/>
            <person name="Stone C."/>
            <person name="Strader C."/>
            <person name="Tesfaye S."/>
            <person name="Thomson T."/>
            <person name="Thoulutsang Y."/>
            <person name="Thoulutsang D."/>
            <person name="Topham K."/>
            <person name="Topping I."/>
            <person name="Tsamla T."/>
            <person name="Vassiliev H."/>
            <person name="Vo A."/>
            <person name="Wangchuk T."/>
            <person name="Wangdi T."/>
            <person name="Weiand M."/>
            <person name="Wilkinson J."/>
            <person name="Wilson A."/>
            <person name="Yadav S."/>
            <person name="Young G."/>
            <person name="Yu Q."/>
            <person name="Zembek L."/>
            <person name="Zhong D."/>
            <person name="Zimmer A."/>
            <person name="Zwirko Z."/>
            <person name="Jaffe D.B."/>
            <person name="Alvarez P."/>
            <person name="Brockman W."/>
            <person name="Butler J."/>
            <person name="Chin C."/>
            <person name="Gnerre S."/>
            <person name="Grabherr M."/>
            <person name="Kleber M."/>
            <person name="Mauceli E."/>
            <person name="MacCallum I."/>
        </authorList>
    </citation>
    <scope>NUCLEOTIDE SEQUENCE [LARGE SCALE GENOMIC DNA]</scope>
    <source>
        <strain evidence="7">Tucson 14024-0371.13</strain>
    </source>
</reference>
<name>B3LZR3_DROAN</name>
<feature type="region of interest" description="Disordered" evidence="4">
    <location>
        <begin position="335"/>
        <end position="376"/>
    </location>
</feature>
<dbReference type="PANTHER" id="PTHR13459">
    <property type="entry name" value="E3 UBIQUITIN-PROTEIN LIGASE RNF220 ISOFORM X1"/>
    <property type="match status" value="1"/>
</dbReference>
<dbReference type="HOGENOM" id="CLU_053399_0_0_1"/>
<dbReference type="CTD" id="55182"/>
<evidence type="ECO:0000256" key="2">
    <source>
        <dbReference type="ARBA" id="ARBA00022833"/>
    </source>
</evidence>
<evidence type="ECO:0000256" key="1">
    <source>
        <dbReference type="ARBA" id="ARBA00022771"/>
    </source>
</evidence>
<feature type="region of interest" description="Disordered" evidence="4">
    <location>
        <begin position="114"/>
        <end position="196"/>
    </location>
</feature>
<dbReference type="Proteomes" id="UP000007801">
    <property type="component" value="Unassembled WGS sequence"/>
</dbReference>
<evidence type="ECO:0000313" key="6">
    <source>
        <dbReference type="EMBL" id="EDV43057.2"/>
    </source>
</evidence>
<protein>
    <recommendedName>
        <fullName evidence="5">RING-type domain-containing protein</fullName>
    </recommendedName>
</protein>
<dbReference type="OrthoDB" id="6270329at2759"/>
<accession>B3LZR3</accession>
<dbReference type="Pfam" id="PF15926">
    <property type="entry name" value="RNF220"/>
    <property type="match status" value="1"/>
</dbReference>
<keyword evidence="7" id="KW-1185">Reference proteome</keyword>
<evidence type="ECO:0000259" key="5">
    <source>
        <dbReference type="PROSITE" id="PS50089"/>
    </source>
</evidence>
<feature type="compositionally biased region" description="Low complexity" evidence="4">
    <location>
        <begin position="186"/>
        <end position="196"/>
    </location>
</feature>
<feature type="region of interest" description="Disordered" evidence="4">
    <location>
        <begin position="280"/>
        <end position="307"/>
    </location>
</feature>
<dbReference type="EMBL" id="CH902617">
    <property type="protein sequence ID" value="EDV43057.2"/>
    <property type="molecule type" value="Genomic_DNA"/>
</dbReference>
<dbReference type="FunCoup" id="B3LZR3">
    <property type="interactions" value="1467"/>
</dbReference>
<dbReference type="InterPro" id="IPR001841">
    <property type="entry name" value="Znf_RING"/>
</dbReference>
<dbReference type="SUPFAM" id="SSF57850">
    <property type="entry name" value="RING/U-box"/>
    <property type="match status" value="1"/>
</dbReference>
<feature type="compositionally biased region" description="Low complexity" evidence="4">
    <location>
        <begin position="115"/>
        <end position="132"/>
    </location>
</feature>
<dbReference type="GO" id="GO:0061630">
    <property type="term" value="F:ubiquitin protein ligase activity"/>
    <property type="evidence" value="ECO:0007669"/>
    <property type="project" value="TreeGrafter"/>
</dbReference>
<dbReference type="Pfam" id="PF13923">
    <property type="entry name" value="zf-C3HC4_2"/>
    <property type="match status" value="1"/>
</dbReference>
<dbReference type="GO" id="GO:0008270">
    <property type="term" value="F:zinc ion binding"/>
    <property type="evidence" value="ECO:0007669"/>
    <property type="project" value="UniProtKB-KW"/>
</dbReference>
<gene>
    <name evidence="6" type="primary">Dana\GF18292</name>
    <name evidence="6" type="synonym">dana_GLEANR_19551</name>
    <name evidence="6" type="ORF">GF18292</name>
</gene>
<dbReference type="PROSITE" id="PS50089">
    <property type="entry name" value="ZF_RING_2"/>
    <property type="match status" value="1"/>
</dbReference>
<feature type="compositionally biased region" description="Acidic residues" evidence="4">
    <location>
        <begin position="282"/>
        <end position="295"/>
    </location>
</feature>
<dbReference type="InterPro" id="IPR040178">
    <property type="entry name" value="RNF220_RING"/>
</dbReference>
<dbReference type="InterPro" id="IPR052443">
    <property type="entry name" value="E3_ubiq-ligase_RNF220-like"/>
</dbReference>
<dbReference type="InterPro" id="IPR031824">
    <property type="entry name" value="RNF220_mid"/>
</dbReference>
<dbReference type="PANTHER" id="PTHR13459:SF1">
    <property type="entry name" value="E3 UBIQUITIN-PROTEIN LIGASE RNF220 ISOFORM X1"/>
    <property type="match status" value="1"/>
</dbReference>
<feature type="domain" description="RING-type" evidence="5">
    <location>
        <begin position="401"/>
        <end position="440"/>
    </location>
</feature>
<proteinExistence type="predicted"/>
<evidence type="ECO:0000256" key="3">
    <source>
        <dbReference type="PROSITE-ProRule" id="PRU00175"/>
    </source>
</evidence>
<keyword evidence="1 3" id="KW-0479">Metal-binding</keyword>
<dbReference type="KEGG" id="dan:6501068"/>
<dbReference type="InterPro" id="IPR013083">
    <property type="entry name" value="Znf_RING/FYVE/PHD"/>
</dbReference>
<feature type="region of interest" description="Disordered" evidence="4">
    <location>
        <begin position="224"/>
        <end position="244"/>
    </location>
</feature>
<evidence type="ECO:0000256" key="4">
    <source>
        <dbReference type="SAM" id="MobiDB-lite"/>
    </source>
</evidence>
<organism evidence="6 7">
    <name type="scientific">Drosophila ananassae</name>
    <name type="common">Fruit fly</name>
    <dbReference type="NCBI Taxonomy" id="7217"/>
    <lineage>
        <taxon>Eukaryota</taxon>
        <taxon>Metazoa</taxon>
        <taxon>Ecdysozoa</taxon>
        <taxon>Arthropoda</taxon>
        <taxon>Hexapoda</taxon>
        <taxon>Insecta</taxon>
        <taxon>Pterygota</taxon>
        <taxon>Neoptera</taxon>
        <taxon>Endopterygota</taxon>
        <taxon>Diptera</taxon>
        <taxon>Brachycera</taxon>
        <taxon>Muscomorpha</taxon>
        <taxon>Ephydroidea</taxon>
        <taxon>Drosophilidae</taxon>
        <taxon>Drosophila</taxon>
        <taxon>Sophophora</taxon>
    </lineage>
</organism>
<sequence>MLPRLLIPEECDPRRSKICEHRESASRGFPRLANKTKSRVVSFLLNYSKEAGLSGPDSHMATDTVSNGENFAQHTPGNGNGDDDVICPTCDVKIKRSQVADHCQVEMERLHNPISVSSPGTAAPPSSAQSSSCGRQPWTVFQRVQRNRQARQRQRTRKRPASPASAAPSVPPSPQSIPATAPPPTVSAATTTDSSQATCPICNRSFPQSNIQEHANQCLRSIRKNGQANGERQSSEDSDDSEEYEEYEWAGQKRIRVSTLVQGGYSALGLGQTIKYNGSQAQDDEDEDLNVDEDDTHIYGPTQYGEGDVIPLANEDTDGNVSEVDVTSYVRRLISSSDGQKPSNSDVEAASSTAAQDPVTNEEPSTSRSTRSASQNQLQVIESLKAKLRVYEKQAQGKYKCLICIDDYKNPAISVSCWHVHCEQCWLQTLGARKLCPQCNSITTPKDLRRIYL</sequence>
<keyword evidence="1 3" id="KW-0863">Zinc-finger</keyword>
<dbReference type="Gene3D" id="3.30.160.60">
    <property type="entry name" value="Classic Zinc Finger"/>
    <property type="match status" value="1"/>
</dbReference>
<feature type="compositionally biased region" description="Basic residues" evidence="4">
    <location>
        <begin position="145"/>
        <end position="160"/>
    </location>
</feature>
<feature type="compositionally biased region" description="Pro residues" evidence="4">
    <location>
        <begin position="169"/>
        <end position="185"/>
    </location>
</feature>
<dbReference type="GeneID" id="6501068"/>
<dbReference type="Gene3D" id="3.30.40.10">
    <property type="entry name" value="Zinc/RING finger domain, C3HC4 (zinc finger)"/>
    <property type="match status" value="1"/>
</dbReference>
<dbReference type="eggNOG" id="ENOG502QR1N">
    <property type="taxonomic scope" value="Eukaryota"/>
</dbReference>
<keyword evidence="2" id="KW-0862">Zinc</keyword>
<dbReference type="CDD" id="cd16563">
    <property type="entry name" value="RING-HC_RNF220"/>
    <property type="match status" value="1"/>
</dbReference>
<evidence type="ECO:0000313" key="7">
    <source>
        <dbReference type="Proteomes" id="UP000007801"/>
    </source>
</evidence>